<dbReference type="GO" id="GO:0008270">
    <property type="term" value="F:zinc ion binding"/>
    <property type="evidence" value="ECO:0007669"/>
    <property type="project" value="UniProtKB-KW"/>
</dbReference>
<feature type="region of interest" description="Disordered" evidence="4">
    <location>
        <begin position="1387"/>
        <end position="1423"/>
    </location>
</feature>
<feature type="region of interest" description="Disordered" evidence="4">
    <location>
        <begin position="990"/>
        <end position="1058"/>
    </location>
</feature>
<feature type="region of interest" description="Disordered" evidence="4">
    <location>
        <begin position="1075"/>
        <end position="1110"/>
    </location>
</feature>
<reference evidence="6 7" key="1">
    <citation type="submission" date="2024-02" db="EMBL/GenBank/DDBJ databases">
        <authorList>
            <person name="Vignale AGUSTIN F."/>
            <person name="Sosa J E."/>
            <person name="Modenutti C."/>
        </authorList>
    </citation>
    <scope>NUCLEOTIDE SEQUENCE [LARGE SCALE GENOMIC DNA]</scope>
</reference>
<protein>
    <recommendedName>
        <fullName evidence="5">CW-type domain-containing protein</fullName>
    </recommendedName>
</protein>
<keyword evidence="7" id="KW-1185">Reference proteome</keyword>
<dbReference type="PANTHER" id="PTHR46524">
    <property type="entry name" value="CW-TYPE ZINC FINGER"/>
    <property type="match status" value="1"/>
</dbReference>
<feature type="region of interest" description="Disordered" evidence="4">
    <location>
        <begin position="834"/>
        <end position="862"/>
    </location>
</feature>
<feature type="compositionally biased region" description="Basic and acidic residues" evidence="4">
    <location>
        <begin position="1468"/>
        <end position="1482"/>
    </location>
</feature>
<feature type="region of interest" description="Disordered" evidence="4">
    <location>
        <begin position="1448"/>
        <end position="1489"/>
    </location>
</feature>
<keyword evidence="3" id="KW-0862">Zinc</keyword>
<dbReference type="InterPro" id="IPR011124">
    <property type="entry name" value="Znf_CW"/>
</dbReference>
<keyword evidence="2" id="KW-0863">Zinc-finger</keyword>
<dbReference type="PANTHER" id="PTHR46524:SF7">
    <property type="entry name" value="CW-TYPE ZINC FINGER"/>
    <property type="match status" value="1"/>
</dbReference>
<feature type="compositionally biased region" description="Basic and acidic residues" evidence="4">
    <location>
        <begin position="995"/>
        <end position="1024"/>
    </location>
</feature>
<dbReference type="InterPro" id="IPR055300">
    <property type="entry name" value="CWZF3/5/7"/>
</dbReference>
<feature type="compositionally biased region" description="Low complexity" evidence="4">
    <location>
        <begin position="1075"/>
        <end position="1089"/>
    </location>
</feature>
<evidence type="ECO:0000256" key="3">
    <source>
        <dbReference type="ARBA" id="ARBA00022833"/>
    </source>
</evidence>
<keyword evidence="1" id="KW-0479">Metal-binding</keyword>
<feature type="region of interest" description="Disordered" evidence="4">
    <location>
        <begin position="505"/>
        <end position="528"/>
    </location>
</feature>
<dbReference type="PROSITE" id="PS51050">
    <property type="entry name" value="ZF_CW"/>
    <property type="match status" value="1"/>
</dbReference>
<dbReference type="Gene3D" id="3.30.40.100">
    <property type="match status" value="1"/>
</dbReference>
<organism evidence="6 7">
    <name type="scientific">Ilex paraguariensis</name>
    <name type="common">yerba mate</name>
    <dbReference type="NCBI Taxonomy" id="185542"/>
    <lineage>
        <taxon>Eukaryota</taxon>
        <taxon>Viridiplantae</taxon>
        <taxon>Streptophyta</taxon>
        <taxon>Embryophyta</taxon>
        <taxon>Tracheophyta</taxon>
        <taxon>Spermatophyta</taxon>
        <taxon>Magnoliopsida</taxon>
        <taxon>eudicotyledons</taxon>
        <taxon>Gunneridae</taxon>
        <taxon>Pentapetalae</taxon>
        <taxon>asterids</taxon>
        <taxon>campanulids</taxon>
        <taxon>Aquifoliales</taxon>
        <taxon>Aquifoliaceae</taxon>
        <taxon>Ilex</taxon>
    </lineage>
</organism>
<name>A0ABC8UD93_9AQUA</name>
<evidence type="ECO:0000313" key="6">
    <source>
        <dbReference type="EMBL" id="CAK9178035.1"/>
    </source>
</evidence>
<feature type="region of interest" description="Disordered" evidence="4">
    <location>
        <begin position="1248"/>
        <end position="1290"/>
    </location>
</feature>
<feature type="region of interest" description="Disordered" evidence="4">
    <location>
        <begin position="453"/>
        <end position="486"/>
    </location>
</feature>
<evidence type="ECO:0000313" key="7">
    <source>
        <dbReference type="Proteomes" id="UP001642360"/>
    </source>
</evidence>
<feature type="compositionally biased region" description="Basic and acidic residues" evidence="4">
    <location>
        <begin position="1255"/>
        <end position="1278"/>
    </location>
</feature>
<dbReference type="EMBL" id="CAUOFW020007213">
    <property type="protein sequence ID" value="CAK9178035.1"/>
    <property type="molecule type" value="Genomic_DNA"/>
</dbReference>
<feature type="region of interest" description="Disordered" evidence="4">
    <location>
        <begin position="780"/>
        <end position="802"/>
    </location>
</feature>
<evidence type="ECO:0000256" key="4">
    <source>
        <dbReference type="SAM" id="MobiDB-lite"/>
    </source>
</evidence>
<sequence length="1729" mass="188867">MISVGSRDGRKGIGLGIGVGKEMDETELEEGEASCYQNGDESIIDPDVALSYIDEKLQDVLGHFQKDFEGGVSAENLGAKFGGYGSFLPAYQRSPACFHPRTSPKDHIDNMPRSPNIVHLEGVRHNSVVSSNASVSATHGLASASSVLLPAVRVSSVKDLVNQDLCMSSAHCADVPISTCELMTNSANPSDQRTLKVRIKVGSDNLSTQKNAEIYSGLGLDVSPCSSLDGSPIGSHRFSHEHPNGPDESPTSILQIMTSFPVCGNQLVSPLPYDLMHFTDKGRILGDSRSLYMHKGSRESSVMFINNSDSASTDRKISGEKKLKSLGKNALAMEFNDGKGVDAPNSTGVLPKKETEIDTLDCEELVSNALKLPLLSNSFCKVADSGKGTASEDDISRVADKSRLMEKSFSDLAEEKPLDPVFTQEIGLVGKPNGKAGADGKIVLSKKANFQDDDSVYPRKEGNSKGEKIDISAKADTNRSKGRKAHYAELTDLQKQKAGQKAIFHQEDGMKLTPTKEQSSSGGKKKSKGILSHVAEGAELPKNDLKIGSSLTHKNWKSTTIMSRSEAEYLRKDQGKVRDRYKDFFGDLELEQGDNEMTLEEMPSSNRLKDSDVVEKSTFQFTSTSKEKLNVKKNDKPLTSEAYSKVAANVAPITENGPIPDAVPATGAPVLEEYWVCCDKCQKWRLLPLGRNPDSLPEKWLCSMLDWLPGMNRCIVSEEVTTKALTTLYPVSASASASESQICRQAHPGEVLSGADAQHFNQSHQNLCLDFVATEGKKKHGLKDVSNSTIQDGTTHCSNPMKKIPQATVKSRSLNGVNQSPPLNELDFQHFGQSNSLDRQRHKQKEKNKQLENYPDGGDPKNLKVRNKRETGKDCFEASKKIKTEGVHHKNEALTSDYGGDFLKGCCSSSSGLSIIASRKDWLKYNDSSKDSKCGADDNLQHLVRNPEDQIQMVSDDGLLPMGKYGGVDLLKKRKVNACQETQIYPGSLPIAGHHLQDSRDFTEGTSENDHREEKKARITKSEGLETSIGKGNARTDKKGRRMKNQHGPDLGITQSQQNLDTMYSFKRDLGSVRPSLAATSSSSKVSGSHKNQATLQEEKGSPVESVSSSPLRISNLDKFTSSRRDLDDKDDSHDVGFFAMASPRRCSDGENDGRNGSGIARKDESFTVSHHGSLGSSVLEFHGRDLGHASLSKAKSEILSSPEFATRHISDGDVDTFGQGTQYVCKLHTPDQCRDEEMGNANQYHANGFHSRKSAKDSLSRSKDKSRSFRSEFDKGNVKTSDSGNEYRDHIPHYEEKLKAGRNKFPEKFVVVSGKDEKPLVSRKDSAGRLLGESAKRENQSEFGWHADSDVRVDSISGQVLKQNMLMDHDSERSSKRFPADLTEQVEVSGRGKQHSLPPSGKGHIETLKRCPQPIPGPQKENAANTLSVDASEGDDALKAPKQIKKAENQNGNHPTNSRHPTPNGKKVRDLDAPSPLRRDTSSQAASNAVKEAKDLKHLADRLKNSGSNVESTGLYFQAVLKFLHGASLLESCNSESAKQGEMIQSIQMYSSTAKLCEFCAHEYEKSKDMAAAALAYKCMEVAYMRVIYSSHSTAGRDHHELQATLKTVPLGESPSSSASDVDNFNPATGDKVAVAKGVSSPQVTGNHVIPARNRSSYARLLNFTQDVNFAMEASRKALIAFAAANSRLEDAQYKEGITAVKKALDFNFLDVEGLLRLVRLAMEAVSH</sequence>
<evidence type="ECO:0000256" key="1">
    <source>
        <dbReference type="ARBA" id="ARBA00022723"/>
    </source>
</evidence>
<dbReference type="InterPro" id="IPR056406">
    <property type="entry name" value="THD_CWZF3/5/7"/>
</dbReference>
<feature type="compositionally biased region" description="Polar residues" evidence="4">
    <location>
        <begin position="785"/>
        <end position="798"/>
    </location>
</feature>
<feature type="compositionally biased region" description="Basic and acidic residues" evidence="4">
    <location>
        <begin position="456"/>
        <end position="479"/>
    </location>
</feature>
<evidence type="ECO:0000259" key="5">
    <source>
        <dbReference type="PROSITE" id="PS51050"/>
    </source>
</evidence>
<dbReference type="Pfam" id="PF24756">
    <property type="entry name" value="THD_CWZF3-5-7"/>
    <property type="match status" value="1"/>
</dbReference>
<dbReference type="Proteomes" id="UP001642360">
    <property type="component" value="Unassembled WGS sequence"/>
</dbReference>
<comment type="caution">
    <text evidence="6">The sequence shown here is derived from an EMBL/GenBank/DDBJ whole genome shotgun (WGS) entry which is preliminary data.</text>
</comment>
<evidence type="ECO:0000256" key="2">
    <source>
        <dbReference type="ARBA" id="ARBA00022771"/>
    </source>
</evidence>
<dbReference type="Pfam" id="PF07496">
    <property type="entry name" value="zf-CW"/>
    <property type="match status" value="1"/>
</dbReference>
<gene>
    <name evidence="6" type="ORF">ILEXP_LOCUS47952</name>
</gene>
<proteinExistence type="predicted"/>
<feature type="domain" description="CW-type" evidence="5">
    <location>
        <begin position="669"/>
        <end position="722"/>
    </location>
</feature>
<accession>A0ABC8UD93</accession>
<feature type="compositionally biased region" description="Polar residues" evidence="4">
    <location>
        <begin position="1450"/>
        <end position="1462"/>
    </location>
</feature>
<feature type="region of interest" description="Disordered" evidence="4">
    <location>
        <begin position="1143"/>
        <end position="1165"/>
    </location>
</feature>